<name>A0A8J4PUR4_9MYCE</name>
<reference evidence="2" key="1">
    <citation type="submission" date="2020-01" db="EMBL/GenBank/DDBJ databases">
        <title>Development of genomics and gene disruption for Polysphondylium violaceum indicates a role for the polyketide synthase stlB in stalk morphogenesis.</title>
        <authorList>
            <person name="Narita B."/>
            <person name="Kawabe Y."/>
            <person name="Kin K."/>
            <person name="Saito T."/>
            <person name="Gibbs R."/>
            <person name="Kuspa A."/>
            <person name="Muzny D."/>
            <person name="Queller D."/>
            <person name="Richards S."/>
            <person name="Strassman J."/>
            <person name="Sucgang R."/>
            <person name="Worley K."/>
            <person name="Schaap P."/>
        </authorList>
    </citation>
    <scope>NUCLEOTIDE SEQUENCE</scope>
    <source>
        <strain evidence="2">QSvi11</strain>
    </source>
</reference>
<evidence type="ECO:0000313" key="3">
    <source>
        <dbReference type="Proteomes" id="UP000695562"/>
    </source>
</evidence>
<sequence>MIKINNILLSLAVMVLLMQNYGEALTYVNMVPYLNPTCSGESSGLGYSWVVGQCLGFKGNNFVVSLDSHNVSTIAIYQGKDEQCSGAQQGSRTFSNGGCYQVNYQNTEQWYYNGWVKIEVVEDPTNTIIYGYRETVYASTDDHCQDDYQMYFYYTNNSVFKYSNDNYYVFYCQPDTYTPFEIDCENGPTSCFTTPNNSPCGKNYNNWWRNYQVQSC</sequence>
<evidence type="ECO:0008006" key="4">
    <source>
        <dbReference type="Google" id="ProtNLM"/>
    </source>
</evidence>
<dbReference type="Proteomes" id="UP000695562">
    <property type="component" value="Unassembled WGS sequence"/>
</dbReference>
<dbReference type="InterPro" id="IPR021837">
    <property type="entry name" value="CfaA/B/C"/>
</dbReference>
<dbReference type="Pfam" id="PF11912">
    <property type="entry name" value="CfaA_B_C"/>
    <property type="match status" value="1"/>
</dbReference>
<evidence type="ECO:0000313" key="2">
    <source>
        <dbReference type="EMBL" id="KAF2073535.1"/>
    </source>
</evidence>
<feature type="chain" id="PRO_5035169796" description="Secreted protein" evidence="1">
    <location>
        <begin position="25"/>
        <end position="216"/>
    </location>
</feature>
<proteinExistence type="predicted"/>
<keyword evidence="1" id="KW-0732">Signal</keyword>
<evidence type="ECO:0000256" key="1">
    <source>
        <dbReference type="SAM" id="SignalP"/>
    </source>
</evidence>
<dbReference type="PANTHER" id="PTHR38739:SF2">
    <property type="match status" value="1"/>
</dbReference>
<dbReference type="PANTHER" id="PTHR38739">
    <property type="match status" value="1"/>
</dbReference>
<feature type="signal peptide" evidence="1">
    <location>
        <begin position="1"/>
        <end position="24"/>
    </location>
</feature>
<organism evidence="2 3">
    <name type="scientific">Polysphondylium violaceum</name>
    <dbReference type="NCBI Taxonomy" id="133409"/>
    <lineage>
        <taxon>Eukaryota</taxon>
        <taxon>Amoebozoa</taxon>
        <taxon>Evosea</taxon>
        <taxon>Eumycetozoa</taxon>
        <taxon>Dictyostelia</taxon>
        <taxon>Dictyosteliales</taxon>
        <taxon>Dictyosteliaceae</taxon>
        <taxon>Polysphondylium</taxon>
    </lineage>
</organism>
<gene>
    <name evidence="2" type="ORF">CYY_005154</name>
</gene>
<protein>
    <recommendedName>
        <fullName evidence="4">Secreted protein</fullName>
    </recommendedName>
</protein>
<dbReference type="OrthoDB" id="10551313at2759"/>
<dbReference type="EMBL" id="AJWJ01000198">
    <property type="protein sequence ID" value="KAF2073535.1"/>
    <property type="molecule type" value="Genomic_DNA"/>
</dbReference>
<dbReference type="AlphaFoldDB" id="A0A8J4PUR4"/>
<keyword evidence="3" id="KW-1185">Reference proteome</keyword>
<comment type="caution">
    <text evidence="2">The sequence shown here is derived from an EMBL/GenBank/DDBJ whole genome shotgun (WGS) entry which is preliminary data.</text>
</comment>
<accession>A0A8J4PUR4</accession>